<dbReference type="EMBL" id="JAEEGA010000013">
    <property type="protein sequence ID" value="MBP1042941.1"/>
    <property type="molecule type" value="Genomic_DNA"/>
</dbReference>
<organism evidence="1 2">
    <name type="scientific">Vagococcus allomyrinae</name>
    <dbReference type="NCBI Taxonomy" id="2794353"/>
    <lineage>
        <taxon>Bacteria</taxon>
        <taxon>Bacillati</taxon>
        <taxon>Bacillota</taxon>
        <taxon>Bacilli</taxon>
        <taxon>Lactobacillales</taxon>
        <taxon>Enterococcaceae</taxon>
        <taxon>Vagococcus</taxon>
    </lineage>
</organism>
<protein>
    <submittedName>
        <fullName evidence="1">Uncharacterized protein</fullName>
    </submittedName>
</protein>
<reference evidence="1" key="1">
    <citation type="submission" date="2020-12" db="EMBL/GenBank/DDBJ databases">
        <title>Vagococcus allomyrinae sp. nov. and Enterococcus lavae sp. nov., isolated from the larvae of Allomyrina dichotoma.</title>
        <authorList>
            <person name="Lee S.D."/>
        </authorList>
    </citation>
    <scope>NUCLEOTIDE SEQUENCE</scope>
    <source>
        <strain evidence="1">BWB3-3</strain>
    </source>
</reference>
<dbReference type="RefSeq" id="WP_209530671.1">
    <property type="nucleotide sequence ID" value="NZ_JAEEGA010000013.1"/>
</dbReference>
<gene>
    <name evidence="1" type="ORF">I6N95_18155</name>
</gene>
<sequence length="86" mass="9723">MSIIPKKEKVVGTIVELYTMGPETQTYANGKKAIFSYRIDDKVYNSTNRIYVPLASRLGDQLAIYYEVGNPSKVFRKLLQSASDTK</sequence>
<keyword evidence="2" id="KW-1185">Reference proteome</keyword>
<proteinExistence type="predicted"/>
<comment type="caution">
    <text evidence="1">The sequence shown here is derived from an EMBL/GenBank/DDBJ whole genome shotgun (WGS) entry which is preliminary data.</text>
</comment>
<evidence type="ECO:0000313" key="2">
    <source>
        <dbReference type="Proteomes" id="UP000674938"/>
    </source>
</evidence>
<accession>A0A940SX67</accession>
<name>A0A940SX67_9ENTE</name>
<dbReference type="AlphaFoldDB" id="A0A940SX67"/>
<dbReference type="Proteomes" id="UP000674938">
    <property type="component" value="Unassembled WGS sequence"/>
</dbReference>
<evidence type="ECO:0000313" key="1">
    <source>
        <dbReference type="EMBL" id="MBP1042941.1"/>
    </source>
</evidence>